<sequence>MKEKVSNDFYIFECGYEDVQPRDPYQYEPIDYYLIHYITKGEGLFFIEDEVHHLKEKEGFIIPPNTKNNYYPLAGNPWSYRWIGFNGNLCRQFFQQCGLLHDTSNTTANYIYTFNDKDKMDKLFGNVYHYSDTDQHFAALGDAYQILNLLKKQHQEEIRHRLTDAEKYVQHAVKLIHNNYQTMDFSVEVLANKIQIERSYLFRLFKKHLNISPKAYLVQTRLNKSTELLRKSSNSIEEIAYLVGFQSASHFSRQFSKNKGVSPSAYRSRFFAEKK</sequence>
<dbReference type="PANTHER" id="PTHR43280">
    <property type="entry name" value="ARAC-FAMILY TRANSCRIPTIONAL REGULATOR"/>
    <property type="match status" value="1"/>
</dbReference>
<feature type="domain" description="HTH araC/xylS-type" evidence="4">
    <location>
        <begin position="170"/>
        <end position="269"/>
    </location>
</feature>
<dbReference type="SMART" id="SM00342">
    <property type="entry name" value="HTH_ARAC"/>
    <property type="match status" value="1"/>
</dbReference>
<dbReference type="PROSITE" id="PS00041">
    <property type="entry name" value="HTH_ARAC_FAMILY_1"/>
    <property type="match status" value="1"/>
</dbReference>
<evidence type="ECO:0000256" key="3">
    <source>
        <dbReference type="ARBA" id="ARBA00023163"/>
    </source>
</evidence>
<dbReference type="SUPFAM" id="SSF46689">
    <property type="entry name" value="Homeodomain-like"/>
    <property type="match status" value="2"/>
</dbReference>
<dbReference type="Gene3D" id="1.10.10.60">
    <property type="entry name" value="Homeodomain-like"/>
    <property type="match status" value="2"/>
</dbReference>
<dbReference type="CDD" id="cd06986">
    <property type="entry name" value="cupin_MmsR-like_N"/>
    <property type="match status" value="1"/>
</dbReference>
<dbReference type="InterPro" id="IPR009057">
    <property type="entry name" value="Homeodomain-like_sf"/>
</dbReference>
<dbReference type="PANTHER" id="PTHR43280:SF28">
    <property type="entry name" value="HTH-TYPE TRANSCRIPTIONAL ACTIVATOR RHAS"/>
    <property type="match status" value="1"/>
</dbReference>
<dbReference type="InterPro" id="IPR003313">
    <property type="entry name" value="AraC-bd"/>
</dbReference>
<gene>
    <name evidence="5" type="ORF">IC602_00605</name>
</gene>
<dbReference type="EMBL" id="JACWEZ010000001">
    <property type="protein sequence ID" value="MBD1221107.1"/>
    <property type="molecule type" value="Genomic_DNA"/>
</dbReference>
<dbReference type="Pfam" id="PF12833">
    <property type="entry name" value="HTH_18"/>
    <property type="match status" value="1"/>
</dbReference>
<reference evidence="5 6" key="1">
    <citation type="submission" date="2020-09" db="EMBL/GenBank/DDBJ databases">
        <title>Draft Genome Sequences of Oil-Oxidizing Bacteria Halomonas titanicae, Marinobacter lutaoensis, and Virgibacillus halodenitrificans Isolated from Highly Saline Environments.</title>
        <authorList>
            <person name="Grouzdev D.S."/>
            <person name="Sokolova D.S."/>
            <person name="Semenova E.M."/>
            <person name="Borzenkov I.A."/>
            <person name="Bidzhieva S.K."/>
            <person name="Poltaraus A.B."/>
            <person name="Nazina T.N."/>
        </authorList>
    </citation>
    <scope>NUCLEOTIDE SEQUENCE [LARGE SCALE GENOMIC DNA]</scope>
    <source>
        <strain evidence="5 6">VKM B-3472D</strain>
    </source>
</reference>
<dbReference type="Gene3D" id="2.60.120.280">
    <property type="entry name" value="Regulatory protein AraC"/>
    <property type="match status" value="1"/>
</dbReference>
<organism evidence="5 6">
    <name type="scientific">Virgibacillus halodenitrificans</name>
    <name type="common">Bacillus halodenitrificans</name>
    <dbReference type="NCBI Taxonomy" id="1482"/>
    <lineage>
        <taxon>Bacteria</taxon>
        <taxon>Bacillati</taxon>
        <taxon>Bacillota</taxon>
        <taxon>Bacilli</taxon>
        <taxon>Bacillales</taxon>
        <taxon>Bacillaceae</taxon>
        <taxon>Virgibacillus</taxon>
    </lineage>
</organism>
<keyword evidence="6" id="KW-1185">Reference proteome</keyword>
<dbReference type="PRINTS" id="PR00032">
    <property type="entry name" value="HTHARAC"/>
</dbReference>
<protein>
    <submittedName>
        <fullName evidence="5">AraC family transcriptional regulator</fullName>
    </submittedName>
</protein>
<dbReference type="Proteomes" id="UP000621631">
    <property type="component" value="Unassembled WGS sequence"/>
</dbReference>
<dbReference type="SUPFAM" id="SSF51215">
    <property type="entry name" value="Regulatory protein AraC"/>
    <property type="match status" value="1"/>
</dbReference>
<evidence type="ECO:0000313" key="6">
    <source>
        <dbReference type="Proteomes" id="UP000621631"/>
    </source>
</evidence>
<keyword evidence="2" id="KW-0238">DNA-binding</keyword>
<dbReference type="Pfam" id="PF02311">
    <property type="entry name" value="AraC_binding"/>
    <property type="match status" value="1"/>
</dbReference>
<evidence type="ECO:0000313" key="5">
    <source>
        <dbReference type="EMBL" id="MBD1221107.1"/>
    </source>
</evidence>
<dbReference type="InterPro" id="IPR018060">
    <property type="entry name" value="HTH_AraC"/>
</dbReference>
<dbReference type="InterPro" id="IPR018062">
    <property type="entry name" value="HTH_AraC-typ_CS"/>
</dbReference>
<comment type="caution">
    <text evidence="5">The sequence shown here is derived from an EMBL/GenBank/DDBJ whole genome shotgun (WGS) entry which is preliminary data.</text>
</comment>
<dbReference type="InterPro" id="IPR037923">
    <property type="entry name" value="HTH-like"/>
</dbReference>
<dbReference type="RefSeq" id="WP_189776478.1">
    <property type="nucleotide sequence ID" value="NZ_JACWEZ010000001.1"/>
</dbReference>
<evidence type="ECO:0000256" key="1">
    <source>
        <dbReference type="ARBA" id="ARBA00023015"/>
    </source>
</evidence>
<proteinExistence type="predicted"/>
<keyword evidence="3" id="KW-0804">Transcription</keyword>
<evidence type="ECO:0000259" key="4">
    <source>
        <dbReference type="PROSITE" id="PS01124"/>
    </source>
</evidence>
<dbReference type="PROSITE" id="PS01124">
    <property type="entry name" value="HTH_ARAC_FAMILY_2"/>
    <property type="match status" value="1"/>
</dbReference>
<accession>A0ABR7VKS8</accession>
<keyword evidence="1" id="KW-0805">Transcription regulation</keyword>
<name>A0ABR7VKS8_VIRHA</name>
<dbReference type="InterPro" id="IPR020449">
    <property type="entry name" value="Tscrpt_reg_AraC-type_HTH"/>
</dbReference>
<evidence type="ECO:0000256" key="2">
    <source>
        <dbReference type="ARBA" id="ARBA00023125"/>
    </source>
</evidence>